<evidence type="ECO:0008006" key="3">
    <source>
        <dbReference type="Google" id="ProtNLM"/>
    </source>
</evidence>
<dbReference type="EMBL" id="BAAARW010000011">
    <property type="protein sequence ID" value="GAA2414186.1"/>
    <property type="molecule type" value="Genomic_DNA"/>
</dbReference>
<dbReference type="RefSeq" id="WP_344589000.1">
    <property type="nucleotide sequence ID" value="NZ_BAAARW010000011.1"/>
</dbReference>
<gene>
    <name evidence="1" type="ORF">GCM10010191_25130</name>
</gene>
<dbReference type="Proteomes" id="UP001501231">
    <property type="component" value="Unassembled WGS sequence"/>
</dbReference>
<proteinExistence type="predicted"/>
<dbReference type="Gene3D" id="3.30.70.1230">
    <property type="entry name" value="Nucleotide cyclase"/>
    <property type="match status" value="1"/>
</dbReference>
<sequence>MRAMETSGGVYVAPSGDRLTYHFLVAVDIEGFSTLSAAQQKRIQADLHTVLENAAEAAGLDRNSWLRQVGGDGELAILPSETDGLRLLVAYPRALAMALARVNRRRARRLRLRLSMHHGPLSDGVFGAVGRAPIVVSRLVDADVLRQELRDRPRLDLVLIMSGSLYSDVVETEFGGLDPSEFHRVDVHAKGVTYPAYIHRAVR</sequence>
<reference evidence="1 2" key="1">
    <citation type="journal article" date="2019" name="Int. J. Syst. Evol. Microbiol.">
        <title>The Global Catalogue of Microorganisms (GCM) 10K type strain sequencing project: providing services to taxonomists for standard genome sequencing and annotation.</title>
        <authorList>
            <consortium name="The Broad Institute Genomics Platform"/>
            <consortium name="The Broad Institute Genome Sequencing Center for Infectious Disease"/>
            <person name="Wu L."/>
            <person name="Ma J."/>
        </authorList>
    </citation>
    <scope>NUCLEOTIDE SEQUENCE [LARGE SCALE GENOMIC DNA]</scope>
    <source>
        <strain evidence="1 2">JCM 3325</strain>
    </source>
</reference>
<organism evidence="1 2">
    <name type="scientific">Actinomadura vinacea</name>
    <dbReference type="NCBI Taxonomy" id="115336"/>
    <lineage>
        <taxon>Bacteria</taxon>
        <taxon>Bacillati</taxon>
        <taxon>Actinomycetota</taxon>
        <taxon>Actinomycetes</taxon>
        <taxon>Streptosporangiales</taxon>
        <taxon>Thermomonosporaceae</taxon>
        <taxon>Actinomadura</taxon>
    </lineage>
</organism>
<keyword evidence="2" id="KW-1185">Reference proteome</keyword>
<dbReference type="SUPFAM" id="SSF55073">
    <property type="entry name" value="Nucleotide cyclase"/>
    <property type="match status" value="1"/>
</dbReference>
<dbReference type="InterPro" id="IPR029787">
    <property type="entry name" value="Nucleotide_cyclase"/>
</dbReference>
<evidence type="ECO:0000313" key="2">
    <source>
        <dbReference type="Proteomes" id="UP001501231"/>
    </source>
</evidence>
<evidence type="ECO:0000313" key="1">
    <source>
        <dbReference type="EMBL" id="GAA2414186.1"/>
    </source>
</evidence>
<accession>A0ABN3IU98</accession>
<protein>
    <recommendedName>
        <fullName evidence="3">Guanylate cyclase domain-containing protein</fullName>
    </recommendedName>
</protein>
<name>A0ABN3IU98_9ACTN</name>
<comment type="caution">
    <text evidence="1">The sequence shown here is derived from an EMBL/GenBank/DDBJ whole genome shotgun (WGS) entry which is preliminary data.</text>
</comment>